<dbReference type="Proteomes" id="UP000228934">
    <property type="component" value="Unassembled WGS sequence"/>
</dbReference>
<evidence type="ECO:0000256" key="4">
    <source>
        <dbReference type="ARBA" id="ARBA00022723"/>
    </source>
</evidence>
<evidence type="ECO:0000313" key="16">
    <source>
        <dbReference type="Proteomes" id="UP000228934"/>
    </source>
</evidence>
<feature type="domain" description="C2H2-type" evidence="14">
    <location>
        <begin position="533"/>
        <end position="560"/>
    </location>
</feature>
<evidence type="ECO:0000256" key="6">
    <source>
        <dbReference type="ARBA" id="ARBA00022771"/>
    </source>
</evidence>
<keyword evidence="16" id="KW-1185">Reference proteome</keyword>
<protein>
    <submittedName>
        <fullName evidence="15">Zinc finger protein 549</fullName>
    </submittedName>
</protein>
<dbReference type="GO" id="GO:0005634">
    <property type="term" value="C:nucleus"/>
    <property type="evidence" value="ECO:0007669"/>
    <property type="project" value="UniProtKB-SubCell"/>
</dbReference>
<reference evidence="16" key="1">
    <citation type="journal article" date="2017" name="Nat. Commun.">
        <title>The North American bullfrog draft genome provides insight into hormonal regulation of long noncoding RNA.</title>
        <authorList>
            <person name="Hammond S.A."/>
            <person name="Warren R.L."/>
            <person name="Vandervalk B.P."/>
            <person name="Kucuk E."/>
            <person name="Khan H."/>
            <person name="Gibb E.A."/>
            <person name="Pandoh P."/>
            <person name="Kirk H."/>
            <person name="Zhao Y."/>
            <person name="Jones M."/>
            <person name="Mungall A.J."/>
            <person name="Coope R."/>
            <person name="Pleasance S."/>
            <person name="Moore R.A."/>
            <person name="Holt R.A."/>
            <person name="Round J.M."/>
            <person name="Ohora S."/>
            <person name="Walle B.V."/>
            <person name="Veldhoen N."/>
            <person name="Helbing C.C."/>
            <person name="Birol I."/>
        </authorList>
    </citation>
    <scope>NUCLEOTIDE SEQUENCE [LARGE SCALE GENOMIC DNA]</scope>
</reference>
<dbReference type="SMART" id="SM00355">
    <property type="entry name" value="ZnF_C2H2"/>
    <property type="match status" value="8"/>
</dbReference>
<evidence type="ECO:0000256" key="2">
    <source>
        <dbReference type="ARBA" id="ARBA00004123"/>
    </source>
</evidence>
<evidence type="ECO:0000256" key="5">
    <source>
        <dbReference type="ARBA" id="ARBA00022737"/>
    </source>
</evidence>
<keyword evidence="4" id="KW-0479">Metal-binding</keyword>
<keyword evidence="9" id="KW-0238">DNA-binding</keyword>
<keyword evidence="5" id="KW-0677">Repeat</keyword>
<dbReference type="OrthoDB" id="6077919at2759"/>
<evidence type="ECO:0000256" key="8">
    <source>
        <dbReference type="ARBA" id="ARBA00023015"/>
    </source>
</evidence>
<keyword evidence="8" id="KW-0805">Transcription regulation</keyword>
<feature type="compositionally biased region" description="Low complexity" evidence="13">
    <location>
        <begin position="133"/>
        <end position="144"/>
    </location>
</feature>
<evidence type="ECO:0000256" key="11">
    <source>
        <dbReference type="ARBA" id="ARBA00023242"/>
    </source>
</evidence>
<dbReference type="EMBL" id="KV938383">
    <property type="protein sequence ID" value="PIO26766.1"/>
    <property type="molecule type" value="Genomic_DNA"/>
</dbReference>
<feature type="domain" description="C2H2-type" evidence="14">
    <location>
        <begin position="395"/>
        <end position="422"/>
    </location>
</feature>
<dbReference type="FunFam" id="3.30.160.60:FF:000873">
    <property type="entry name" value="Zinc finger protein 841"/>
    <property type="match status" value="1"/>
</dbReference>
<feature type="domain" description="C2H2-type" evidence="14">
    <location>
        <begin position="561"/>
        <end position="588"/>
    </location>
</feature>
<dbReference type="InterPro" id="IPR013087">
    <property type="entry name" value="Znf_C2H2_type"/>
</dbReference>
<feature type="compositionally biased region" description="Basic and acidic residues" evidence="13">
    <location>
        <begin position="668"/>
        <end position="692"/>
    </location>
</feature>
<feature type="domain" description="C2H2-type" evidence="14">
    <location>
        <begin position="590"/>
        <end position="617"/>
    </location>
</feature>
<dbReference type="InterPro" id="IPR050636">
    <property type="entry name" value="C2H2-ZF_domain-containing"/>
</dbReference>
<evidence type="ECO:0000256" key="7">
    <source>
        <dbReference type="ARBA" id="ARBA00022833"/>
    </source>
</evidence>
<dbReference type="FunFam" id="3.30.160.60:FF:000065">
    <property type="entry name" value="B-cell CLL/lymphoma 6, member B"/>
    <property type="match status" value="1"/>
</dbReference>
<evidence type="ECO:0000256" key="3">
    <source>
        <dbReference type="ARBA" id="ARBA00006991"/>
    </source>
</evidence>
<dbReference type="FunFam" id="3.30.160.60:FF:002343">
    <property type="entry name" value="Zinc finger protein 33A"/>
    <property type="match status" value="1"/>
</dbReference>
<dbReference type="Pfam" id="PF01352">
    <property type="entry name" value="KRAB"/>
    <property type="match status" value="1"/>
</dbReference>
<feature type="domain" description="C2H2-type" evidence="14">
    <location>
        <begin position="423"/>
        <end position="450"/>
    </location>
</feature>
<keyword evidence="7" id="KW-0862">Zinc</keyword>
<dbReference type="Pfam" id="PF00096">
    <property type="entry name" value="zf-C2H2"/>
    <property type="match status" value="8"/>
</dbReference>
<dbReference type="GO" id="GO:0003677">
    <property type="term" value="F:DNA binding"/>
    <property type="evidence" value="ECO:0007669"/>
    <property type="project" value="UniProtKB-KW"/>
</dbReference>
<dbReference type="GO" id="GO:0006355">
    <property type="term" value="P:regulation of DNA-templated transcription"/>
    <property type="evidence" value="ECO:0007669"/>
    <property type="project" value="InterPro"/>
</dbReference>
<evidence type="ECO:0000256" key="12">
    <source>
        <dbReference type="PROSITE-ProRule" id="PRU00042"/>
    </source>
</evidence>
<dbReference type="InterPro" id="IPR036051">
    <property type="entry name" value="KRAB_dom_sf"/>
</dbReference>
<name>A0A2G9RFU1_AQUCT</name>
<feature type="domain" description="C2H2-type" evidence="14">
    <location>
        <begin position="479"/>
        <end position="506"/>
    </location>
</feature>
<organism evidence="15 16">
    <name type="scientific">Aquarana catesbeiana</name>
    <name type="common">American bullfrog</name>
    <name type="synonym">Rana catesbeiana</name>
    <dbReference type="NCBI Taxonomy" id="8400"/>
    <lineage>
        <taxon>Eukaryota</taxon>
        <taxon>Metazoa</taxon>
        <taxon>Chordata</taxon>
        <taxon>Craniata</taxon>
        <taxon>Vertebrata</taxon>
        <taxon>Euteleostomi</taxon>
        <taxon>Amphibia</taxon>
        <taxon>Batrachia</taxon>
        <taxon>Anura</taxon>
        <taxon>Neobatrachia</taxon>
        <taxon>Ranoidea</taxon>
        <taxon>Ranidae</taxon>
        <taxon>Aquarana</taxon>
    </lineage>
</organism>
<dbReference type="GO" id="GO:0008270">
    <property type="term" value="F:zinc ion binding"/>
    <property type="evidence" value="ECO:0007669"/>
    <property type="project" value="UniProtKB-KW"/>
</dbReference>
<feature type="region of interest" description="Disordered" evidence="13">
    <location>
        <begin position="121"/>
        <end position="146"/>
    </location>
</feature>
<dbReference type="PANTHER" id="PTHR47772:SF7">
    <property type="entry name" value="ZINC FINGER PROTEIN 160"/>
    <property type="match status" value="1"/>
</dbReference>
<comment type="subcellular location">
    <subcellularLocation>
        <location evidence="2">Nucleus</location>
    </subcellularLocation>
</comment>
<dbReference type="FunFam" id="3.30.160.60:FF:000099">
    <property type="entry name" value="Zinc finger protein 79"/>
    <property type="match status" value="1"/>
</dbReference>
<dbReference type="Gene3D" id="3.30.160.60">
    <property type="entry name" value="Classic Zinc Finger"/>
    <property type="match status" value="7"/>
</dbReference>
<feature type="domain" description="C2H2-type" evidence="14">
    <location>
        <begin position="451"/>
        <end position="478"/>
    </location>
</feature>
<accession>A0A2G9RFU1</accession>
<evidence type="ECO:0000256" key="9">
    <source>
        <dbReference type="ARBA" id="ARBA00023125"/>
    </source>
</evidence>
<dbReference type="InterPro" id="IPR036236">
    <property type="entry name" value="Znf_C2H2_sf"/>
</dbReference>
<evidence type="ECO:0000256" key="1">
    <source>
        <dbReference type="ARBA" id="ARBA00003767"/>
    </source>
</evidence>
<feature type="domain" description="C2H2-type" evidence="14">
    <location>
        <begin position="646"/>
        <end position="673"/>
    </location>
</feature>
<comment type="function">
    <text evidence="1">May be involved in transcriptional regulation.</text>
</comment>
<evidence type="ECO:0000256" key="13">
    <source>
        <dbReference type="SAM" id="MobiDB-lite"/>
    </source>
</evidence>
<dbReference type="PROSITE" id="PS50157">
    <property type="entry name" value="ZINC_FINGER_C2H2_2"/>
    <property type="match status" value="8"/>
</dbReference>
<dbReference type="PROSITE" id="PS00028">
    <property type="entry name" value="ZINC_FINGER_C2H2_1"/>
    <property type="match status" value="8"/>
</dbReference>
<proteinExistence type="inferred from homology"/>
<keyword evidence="10" id="KW-0804">Transcription</keyword>
<feature type="region of interest" description="Disordered" evidence="13">
    <location>
        <begin position="666"/>
        <end position="701"/>
    </location>
</feature>
<keyword evidence="6 12" id="KW-0863">Zinc-finger</keyword>
<comment type="similarity">
    <text evidence="3">Belongs to the krueppel C2H2-type zinc-finger protein family.</text>
</comment>
<keyword evidence="11" id="KW-0539">Nucleus</keyword>
<dbReference type="FunFam" id="3.30.160.60:FF:000358">
    <property type="entry name" value="zinc finger protein 24"/>
    <property type="match status" value="1"/>
</dbReference>
<dbReference type="PANTHER" id="PTHR47772">
    <property type="entry name" value="ZINC FINGER PROTEIN 200"/>
    <property type="match status" value="1"/>
</dbReference>
<dbReference type="SUPFAM" id="SSF57667">
    <property type="entry name" value="beta-beta-alpha zinc fingers"/>
    <property type="match status" value="5"/>
</dbReference>
<dbReference type="InterPro" id="IPR001909">
    <property type="entry name" value="KRAB"/>
</dbReference>
<evidence type="ECO:0000313" key="15">
    <source>
        <dbReference type="EMBL" id="PIO26766.1"/>
    </source>
</evidence>
<evidence type="ECO:0000259" key="14">
    <source>
        <dbReference type="PROSITE" id="PS50157"/>
    </source>
</evidence>
<evidence type="ECO:0000256" key="10">
    <source>
        <dbReference type="ARBA" id="ARBA00023163"/>
    </source>
</evidence>
<sequence length="701" mass="80453">MSMDNGKNRITERIIKLTLKILHLLFEEDYIIMKKSGDQLKVSSHSHVLQGCSKSLNMESPSYLSTSEKNNYNKILEVTNKITELLTGEVPIRCQDVTVYFSLEEWEYLSRHNHLYHHMTENQQPFSSPDPRSPGSPCQSPSSSQYGMEEDYDLVITTTNYTLVDDQIVDLAKMSTMYEGGHFPHFEKHMDTNSMDGISRNIKNSAFCMGKLYSPLVDHTYALTDAKARALLHKLGYRPALKLYSSSGGMQGSAGDNKELPLLREEEHHMQSVISSHVDSMEYTTVRIKDDPYICKEEDNLPYAGSSTSEECYLHTSTPIKQETNPCQEFPPYPSTYTSLAPVQYNSVQIKEEPMSGEEEVPAEIELYVDGTHCPSDFSEKPKKSKQIHLKDRPLSCNECGKHFKHKSGLGRHRKIHATTERYTCHDCGKGFLSLTNLEEHQKIHTEDKPYSCDECGKHFSKATNLSNHQKIHATKNPFSCAKCGKQFVSNSNLRRHQKKHEGDMETTEFARSEGGEGFTNKCEQHPAIDKPYQCTECGRCFIKRINLVNHQRLHTRMNLHYCQECGKYFMSRAYLLRHMEGHSKKRRPCSCPLCGKYFHNKLGLTIHQRIHKSERPSTTSEWRKSFIRKLGFVIQERSNVGEKPCTCSECGERFEKKLQLLRHQKTHKEEKPFSGRMAEGTEHTDKADLDVKPNILNNVK</sequence>
<dbReference type="AlphaFoldDB" id="A0A2G9RFU1"/>
<dbReference type="FunFam" id="3.30.160.60:FF:000100">
    <property type="entry name" value="Zinc finger 45-like"/>
    <property type="match status" value="1"/>
</dbReference>
<gene>
    <name evidence="15" type="ORF">AB205_0138450</name>
</gene>
<dbReference type="SUPFAM" id="SSF109640">
    <property type="entry name" value="KRAB domain (Kruppel-associated box)"/>
    <property type="match status" value="1"/>
</dbReference>